<feature type="chain" id="PRO_5019098912" description="DUF5666 domain-containing protein" evidence="1">
    <location>
        <begin position="23"/>
        <end position="72"/>
    </location>
</feature>
<keyword evidence="1" id="KW-0732">Signal</keyword>
<dbReference type="EMBL" id="CP035108">
    <property type="protein sequence ID" value="QAR34413.1"/>
    <property type="molecule type" value="Genomic_DNA"/>
</dbReference>
<name>A0A410K220_9BACT</name>
<dbReference type="Proteomes" id="UP000287502">
    <property type="component" value="Chromosome"/>
</dbReference>
<accession>A0A410K220</accession>
<proteinExistence type="predicted"/>
<evidence type="ECO:0008006" key="4">
    <source>
        <dbReference type="Google" id="ProtNLM"/>
    </source>
</evidence>
<feature type="signal peptide" evidence="1">
    <location>
        <begin position="1"/>
        <end position="22"/>
    </location>
</feature>
<dbReference type="NCBIfam" id="NF040942">
    <property type="entry name" value="hypo_ExtJ"/>
    <property type="match status" value="1"/>
</dbReference>
<dbReference type="RefSeq" id="WP_128467718.1">
    <property type="nucleotide sequence ID" value="NZ_CP035108.1"/>
</dbReference>
<gene>
    <name evidence="2" type="ORF">EP073_13695</name>
</gene>
<organism evidence="2 3">
    <name type="scientific">Geovibrio thiophilus</name>
    <dbReference type="NCBI Taxonomy" id="139438"/>
    <lineage>
        <taxon>Bacteria</taxon>
        <taxon>Pseudomonadati</taxon>
        <taxon>Deferribacterota</taxon>
        <taxon>Deferribacteres</taxon>
        <taxon>Deferribacterales</taxon>
        <taxon>Geovibrionaceae</taxon>
        <taxon>Geovibrio</taxon>
    </lineage>
</organism>
<evidence type="ECO:0000313" key="3">
    <source>
        <dbReference type="Proteomes" id="UP000287502"/>
    </source>
</evidence>
<sequence>MKKKITVIALALTLVVAGAAFAAVKQSKGKVVEKQGTTITIKLDKDIDVKKGDDVKVEALGSPKGGFQLQGC</sequence>
<evidence type="ECO:0000256" key="1">
    <source>
        <dbReference type="SAM" id="SignalP"/>
    </source>
</evidence>
<keyword evidence="3" id="KW-1185">Reference proteome</keyword>
<reference evidence="2 3" key="1">
    <citation type="submission" date="2019-01" db="EMBL/GenBank/DDBJ databases">
        <title>Geovibrio thiophilus DSM 11263, complete genome.</title>
        <authorList>
            <person name="Spring S."/>
            <person name="Bunk B."/>
            <person name="Sproer C."/>
        </authorList>
    </citation>
    <scope>NUCLEOTIDE SEQUENCE [LARGE SCALE GENOMIC DNA]</scope>
    <source>
        <strain evidence="2 3">DSM 11263</strain>
    </source>
</reference>
<dbReference type="AlphaFoldDB" id="A0A410K220"/>
<protein>
    <recommendedName>
        <fullName evidence="4">DUF5666 domain-containing protein</fullName>
    </recommendedName>
</protein>
<evidence type="ECO:0000313" key="2">
    <source>
        <dbReference type="EMBL" id="QAR34413.1"/>
    </source>
</evidence>
<dbReference type="KEGG" id="gtl:EP073_13695"/>